<dbReference type="InterPro" id="IPR038619">
    <property type="entry name" value="MraZ_sf"/>
</dbReference>
<dbReference type="CDD" id="cd16320">
    <property type="entry name" value="MraZ_N"/>
    <property type="match status" value="1"/>
</dbReference>
<keyword evidence="6" id="KW-0804">Transcription</keyword>
<dbReference type="InterPro" id="IPR020603">
    <property type="entry name" value="MraZ_dom"/>
</dbReference>
<dbReference type="InterPro" id="IPR035642">
    <property type="entry name" value="MraZ_N"/>
</dbReference>
<dbReference type="InterPro" id="IPR035644">
    <property type="entry name" value="MraZ_C"/>
</dbReference>
<evidence type="ECO:0000259" key="8">
    <source>
        <dbReference type="PROSITE" id="PS51740"/>
    </source>
</evidence>
<evidence type="ECO:0000256" key="6">
    <source>
        <dbReference type="ARBA" id="ARBA00023163"/>
    </source>
</evidence>
<keyword evidence="3" id="KW-0677">Repeat</keyword>
<dbReference type="PANTHER" id="PTHR34701">
    <property type="entry name" value="TRANSCRIPTIONAL REGULATOR MRAZ"/>
    <property type="match status" value="1"/>
</dbReference>
<dbReference type="GO" id="GO:2000143">
    <property type="term" value="P:negative regulation of DNA-templated transcription initiation"/>
    <property type="evidence" value="ECO:0007669"/>
    <property type="project" value="TreeGrafter"/>
</dbReference>
<dbReference type="Pfam" id="PF02381">
    <property type="entry name" value="MraZ"/>
    <property type="match status" value="1"/>
</dbReference>
<evidence type="ECO:0000313" key="10">
    <source>
        <dbReference type="Proteomes" id="UP000321249"/>
    </source>
</evidence>
<keyword evidence="5 7" id="KW-0238">DNA-binding</keyword>
<feature type="domain" description="SpoVT-AbrB" evidence="8">
    <location>
        <begin position="128"/>
        <end position="171"/>
    </location>
</feature>
<dbReference type="PANTHER" id="PTHR34701:SF1">
    <property type="entry name" value="TRANSCRIPTIONAL REGULATOR MRAZ"/>
    <property type="match status" value="1"/>
</dbReference>
<evidence type="ECO:0000256" key="7">
    <source>
        <dbReference type="PROSITE-ProRule" id="PRU01076"/>
    </source>
</evidence>
<evidence type="ECO:0000256" key="5">
    <source>
        <dbReference type="ARBA" id="ARBA00023125"/>
    </source>
</evidence>
<dbReference type="InterPro" id="IPR003444">
    <property type="entry name" value="MraZ"/>
</dbReference>
<dbReference type="InterPro" id="IPR037914">
    <property type="entry name" value="SpoVT-AbrB_sf"/>
</dbReference>
<evidence type="ECO:0000313" key="9">
    <source>
        <dbReference type="EMBL" id="TXC62711.1"/>
    </source>
</evidence>
<keyword evidence="10" id="KW-1185">Reference proteome</keyword>
<dbReference type="EMBL" id="VOQQ01000001">
    <property type="protein sequence ID" value="TXC62711.1"/>
    <property type="molecule type" value="Genomic_DNA"/>
</dbReference>
<dbReference type="SUPFAM" id="SSF89447">
    <property type="entry name" value="AbrB/MazE/MraZ-like"/>
    <property type="match status" value="1"/>
</dbReference>
<sequence>MHGWLVRGIPVQAEGGVEARWRVRERGARVSGTGLRVAVEHLFRGNALNAVDAKGRLSVPAFIRAKIERRSDERLIVLAPHEAYPCLVGYDSNFDAEIYAENERRRLAEEGTDPTAHFERAHRAFGAAEEAPYDSSGRIILPQRMRSKGKIEDLALFVGVGATFEVWNPRVAAHEGGANLREIALYWLEERGIAP</sequence>
<accession>A0A5C6TRR4</accession>
<evidence type="ECO:0000256" key="3">
    <source>
        <dbReference type="ARBA" id="ARBA00022737"/>
    </source>
</evidence>
<name>A0A5C6TRR4_9SPHN</name>
<comment type="caution">
    <text evidence="9">The sequence shown here is derived from an EMBL/GenBank/DDBJ whole genome shotgun (WGS) entry which is preliminary data.</text>
</comment>
<dbReference type="GO" id="GO:0003700">
    <property type="term" value="F:DNA-binding transcription factor activity"/>
    <property type="evidence" value="ECO:0007669"/>
    <property type="project" value="InterPro"/>
</dbReference>
<evidence type="ECO:0000256" key="4">
    <source>
        <dbReference type="ARBA" id="ARBA00023015"/>
    </source>
</evidence>
<dbReference type="InterPro" id="IPR007159">
    <property type="entry name" value="SpoVT-AbrB_dom"/>
</dbReference>
<dbReference type="Proteomes" id="UP000321249">
    <property type="component" value="Unassembled WGS sequence"/>
</dbReference>
<protein>
    <recommendedName>
        <fullName evidence="1">Transcriptional regulator MraZ</fullName>
    </recommendedName>
</protein>
<proteinExistence type="predicted"/>
<dbReference type="PROSITE" id="PS51740">
    <property type="entry name" value="SPOVT_ABRB"/>
    <property type="match status" value="1"/>
</dbReference>
<dbReference type="AlphaFoldDB" id="A0A5C6TRR4"/>
<keyword evidence="2" id="KW-0963">Cytoplasm</keyword>
<organism evidence="9 10">
    <name type="scientific">Allosphingosinicella ginsenosidimutans</name>
    <dbReference type="NCBI Taxonomy" id="1176539"/>
    <lineage>
        <taxon>Bacteria</taxon>
        <taxon>Pseudomonadati</taxon>
        <taxon>Pseudomonadota</taxon>
        <taxon>Alphaproteobacteria</taxon>
        <taxon>Sphingomonadales</taxon>
        <taxon>Sphingomonadaceae</taxon>
        <taxon>Allosphingosinicella</taxon>
    </lineage>
</organism>
<gene>
    <name evidence="9" type="ORF">FRZ32_02945</name>
</gene>
<keyword evidence="4" id="KW-0805">Transcription regulation</keyword>
<reference evidence="9 10" key="1">
    <citation type="journal article" date="2015" name="J. Microbiol.">
        <title>Sphingosinicella ginsenosidimutans sp. nov., with ginsenoside converting activity.</title>
        <authorList>
            <person name="Kim J.K."/>
            <person name="Kang M.S."/>
            <person name="Park S.C."/>
            <person name="Kim K.M."/>
            <person name="Choi K."/>
            <person name="Yoon M.H."/>
            <person name="Im W.T."/>
        </authorList>
    </citation>
    <scope>NUCLEOTIDE SEQUENCE [LARGE SCALE GENOMIC DNA]</scope>
    <source>
        <strain evidence="9 10">BS-11</strain>
    </source>
</reference>
<dbReference type="GO" id="GO:0000976">
    <property type="term" value="F:transcription cis-regulatory region binding"/>
    <property type="evidence" value="ECO:0007669"/>
    <property type="project" value="TreeGrafter"/>
</dbReference>
<evidence type="ECO:0000256" key="1">
    <source>
        <dbReference type="ARBA" id="ARBA00013860"/>
    </source>
</evidence>
<dbReference type="Gene3D" id="3.40.1550.20">
    <property type="entry name" value="Transcriptional regulator MraZ domain"/>
    <property type="match status" value="1"/>
</dbReference>
<evidence type="ECO:0000256" key="2">
    <source>
        <dbReference type="ARBA" id="ARBA00022490"/>
    </source>
</evidence>
<dbReference type="CDD" id="cd16321">
    <property type="entry name" value="MraZ_C"/>
    <property type="match status" value="1"/>
</dbReference>